<feature type="region of interest" description="Disordered" evidence="6">
    <location>
        <begin position="107"/>
        <end position="134"/>
    </location>
</feature>
<name>A0A1D6GW52_MAIZE</name>
<dbReference type="InterPro" id="IPR039361">
    <property type="entry name" value="Cyclin"/>
</dbReference>
<dbReference type="InterPro" id="IPR046965">
    <property type="entry name" value="Cyclin_A/B-like"/>
</dbReference>
<evidence type="ECO:0000259" key="8">
    <source>
        <dbReference type="SMART" id="SM01332"/>
    </source>
</evidence>
<dbReference type="InterPro" id="IPR004367">
    <property type="entry name" value="Cyclin_C-dom"/>
</dbReference>
<dbReference type="Gene3D" id="1.10.472.10">
    <property type="entry name" value="Cyclin-like"/>
    <property type="match status" value="2"/>
</dbReference>
<proteinExistence type="inferred from homology"/>
<evidence type="ECO:0000259" key="7">
    <source>
        <dbReference type="SMART" id="SM00385"/>
    </source>
</evidence>
<feature type="domain" description="Cyclin-like" evidence="7">
    <location>
        <begin position="265"/>
        <end position="350"/>
    </location>
</feature>
<feature type="region of interest" description="Disordered" evidence="6">
    <location>
        <begin position="30"/>
        <end position="75"/>
    </location>
</feature>
<protein>
    <submittedName>
        <fullName evidence="9">Cyclin9</fullName>
    </submittedName>
</protein>
<dbReference type="SUPFAM" id="SSF47954">
    <property type="entry name" value="Cyclin-like"/>
    <property type="match status" value="2"/>
</dbReference>
<dbReference type="InParanoid" id="A0A1D6GW52"/>
<evidence type="ECO:0000256" key="6">
    <source>
        <dbReference type="SAM" id="MobiDB-lite"/>
    </source>
</evidence>
<dbReference type="EMBL" id="CM000781">
    <property type="protein sequence ID" value="AQK67110.1"/>
    <property type="molecule type" value="Genomic_DNA"/>
</dbReference>
<dbReference type="InterPro" id="IPR013763">
    <property type="entry name" value="Cyclin-like_dom"/>
</dbReference>
<dbReference type="PANTHER" id="PTHR10177">
    <property type="entry name" value="CYCLINS"/>
    <property type="match status" value="1"/>
</dbReference>
<evidence type="ECO:0000256" key="2">
    <source>
        <dbReference type="ARBA" id="ARBA00022618"/>
    </source>
</evidence>
<dbReference type="AlphaFoldDB" id="A0A1D6GW52"/>
<evidence type="ECO:0000313" key="9">
    <source>
        <dbReference type="EMBL" id="AQK67110.1"/>
    </source>
</evidence>
<dbReference type="Pfam" id="PF02984">
    <property type="entry name" value="Cyclin_C"/>
    <property type="match status" value="1"/>
</dbReference>
<dbReference type="CDD" id="cd20506">
    <property type="entry name" value="CYCLIN_AtCycA-like_rpt2"/>
    <property type="match status" value="1"/>
</dbReference>
<evidence type="ECO:0000256" key="5">
    <source>
        <dbReference type="RuleBase" id="RU000383"/>
    </source>
</evidence>
<dbReference type="PROSITE" id="PS00292">
    <property type="entry name" value="CYCLINS"/>
    <property type="match status" value="1"/>
</dbReference>
<organism evidence="9">
    <name type="scientific">Zea mays</name>
    <name type="common">Maize</name>
    <dbReference type="NCBI Taxonomy" id="4577"/>
    <lineage>
        <taxon>Eukaryota</taxon>
        <taxon>Viridiplantae</taxon>
        <taxon>Streptophyta</taxon>
        <taxon>Embryophyta</taxon>
        <taxon>Tracheophyta</taxon>
        <taxon>Spermatophyta</taxon>
        <taxon>Magnoliopsida</taxon>
        <taxon>Liliopsida</taxon>
        <taxon>Poales</taxon>
        <taxon>Poaceae</taxon>
        <taxon>PACMAD clade</taxon>
        <taxon>Panicoideae</taxon>
        <taxon>Andropogonodae</taxon>
        <taxon>Andropogoneae</taxon>
        <taxon>Tripsacinae</taxon>
        <taxon>Zea</taxon>
    </lineage>
</organism>
<keyword evidence="3 5" id="KW-0195">Cyclin</keyword>
<feature type="domain" description="Cyclin-like" evidence="7">
    <location>
        <begin position="394"/>
        <end position="484"/>
    </location>
</feature>
<dbReference type="InterPro" id="IPR036915">
    <property type="entry name" value="Cyclin-like_sf"/>
</dbReference>
<dbReference type="STRING" id="4577.A0A1D6GW52"/>
<dbReference type="GO" id="GO:0044772">
    <property type="term" value="P:mitotic cell cycle phase transition"/>
    <property type="evidence" value="ECO:0007669"/>
    <property type="project" value="InterPro"/>
</dbReference>
<dbReference type="SMART" id="SM01332">
    <property type="entry name" value="Cyclin_C"/>
    <property type="match status" value="1"/>
</dbReference>
<accession>A0A1D6GW52</accession>
<evidence type="ECO:0000256" key="4">
    <source>
        <dbReference type="ARBA" id="ARBA00023306"/>
    </source>
</evidence>
<dbReference type="InterPro" id="IPR006671">
    <property type="entry name" value="Cyclin_N"/>
</dbReference>
<dbReference type="GO" id="GO:0051301">
    <property type="term" value="P:cell division"/>
    <property type="evidence" value="ECO:0007669"/>
    <property type="project" value="UniProtKB-KW"/>
</dbReference>
<dbReference type="FunCoup" id="A0A1D6GW52">
    <property type="interactions" value="1074"/>
</dbReference>
<dbReference type="FunFam" id="1.10.472.10:FF:000167">
    <property type="entry name" value="Mitotic cyclin 6"/>
    <property type="match status" value="1"/>
</dbReference>
<evidence type="ECO:0000256" key="1">
    <source>
        <dbReference type="ARBA" id="ARBA00006955"/>
    </source>
</evidence>
<dbReference type="Pfam" id="PF00134">
    <property type="entry name" value="Cyclin_N"/>
    <property type="match status" value="1"/>
</dbReference>
<dbReference type="FunFam" id="1.10.472.10:FF:000013">
    <property type="entry name" value="Cyclin A1"/>
    <property type="match status" value="1"/>
</dbReference>
<reference evidence="9" key="1">
    <citation type="submission" date="2015-12" db="EMBL/GenBank/DDBJ databases">
        <title>Update maize B73 reference genome by single molecule sequencing technologies.</title>
        <authorList>
            <consortium name="Maize Genome Sequencing Project"/>
            <person name="Ware D."/>
        </authorList>
    </citation>
    <scope>NUCLEOTIDE SEQUENCE</scope>
    <source>
        <tissue evidence="9">Seedling</tissue>
    </source>
</reference>
<comment type="similarity">
    <text evidence="1">Belongs to the cyclin family. Cyclin AB subfamily.</text>
</comment>
<dbReference type="SMART" id="SM00385">
    <property type="entry name" value="CYCLIN"/>
    <property type="match status" value="2"/>
</dbReference>
<keyword evidence="4" id="KW-0131">Cell cycle</keyword>
<dbReference type="InterPro" id="IPR048258">
    <property type="entry name" value="Cyclins_cyclin-box"/>
</dbReference>
<sequence>MAMRKENPVLNACQASNGRITRAQAAANRRSFGTFPSVPLPAKTERKQTAQGKAKRGSSYDNTSASVALSGPQPKRRTVLRDVTNLSNANSNKSFAAAPKLQTKPSLRTGRTVSKSKPCAKKIPKKPPPAGNGSALTNVLNIAEETQAEKILAERVEPVLLLENRGPLSLQNVERNRDSACHEVFFEERNLRDKCEPSVSKNGDSYVLDIVDIDKDNGNPQMCASYVVEIYSNLMASELMRRPSPNYMEGLQRDITKGMREILIDWLVEVSEEYKLVPDTLYLTVYLIDRFLSRNYIERQRLQLVGITSMLVASKYEEICAPRVEEFCFITDNTYTKAEVLVSCEVEGNLGSPWESFGALWLPADRHPTIHVLKMESQLLNDLGFNLSVPTTKTFLRRFLRAAQASRKTPSMTLGFLANYLAELTLTEYEFLKFLPSLVAASAVFLARWTLDQSDLPWNQTLEHYTSYKCSDIQLCVCALRELQHNTSNCPLNAIREKYRHQKFECVANLTSPEFPRSFFS</sequence>
<dbReference type="GO" id="GO:0016538">
    <property type="term" value="F:cyclin-dependent protein serine/threonine kinase regulator activity"/>
    <property type="evidence" value="ECO:0007669"/>
    <property type="project" value="InterPro"/>
</dbReference>
<dbReference type="SMR" id="A0A1D6GW52"/>
<keyword evidence="2" id="KW-0132">Cell division</keyword>
<dbReference type="ExpressionAtlas" id="A0A1D6GW52">
    <property type="expression patterns" value="baseline and differential"/>
</dbReference>
<feature type="domain" description="Cyclin C-terminal" evidence="8">
    <location>
        <begin position="390"/>
        <end position="513"/>
    </location>
</feature>
<gene>
    <name evidence="9" type="ORF">ZEAMMB73_Zm00001d014756</name>
</gene>
<dbReference type="PIRSF" id="PIRSF001771">
    <property type="entry name" value="Cyclin_A_B_D_E"/>
    <property type="match status" value="1"/>
</dbReference>
<evidence type="ECO:0000256" key="3">
    <source>
        <dbReference type="ARBA" id="ARBA00023127"/>
    </source>
</evidence>